<dbReference type="InterPro" id="IPR018544">
    <property type="entry name" value="KICS_2"/>
</dbReference>
<dbReference type="InterPro" id="IPR013256">
    <property type="entry name" value="Chromatin_SPT2"/>
</dbReference>
<dbReference type="Pfam" id="PF08243">
    <property type="entry name" value="SPT2"/>
    <property type="match status" value="1"/>
</dbReference>
<protein>
    <submittedName>
        <fullName evidence="4">Uncharacterized protein</fullName>
    </submittedName>
</protein>
<sequence>MYNVRCIKPTLSAIKPEHRQFSCLADFENWCIFVALVNGFLRVQEHCCCRAGVTGGCACRLIAWTELRCIHFSMKLFCNLYPTVSIRKEGSKMDFEQLMLKAVKNREQSSAKIQDMSSSKKITPKRTVDHVDKRLVDKAIRQQKLSAVQQKLADRERILEARKKAAAEEKLRKVKQAKPVLPPGPVERNSVMKTSLAYQRALILLGKKKSPTPSSSKATGHSSSDSVSNSSSLVKQQPLCAHERKVQNPRPLSAERVKKIANTSRSTEALSFTQLMKMAQQNTARSVNDLEDSLKVPAYWLVLWALSCVTLTFVAVSLKRSGPTPSCSPRPGRPDSIRPLAQLKKGATSSKGQPMTKNSLNNNTSSVAKRPPASALGRRREEVTNNQSRPAMPRNGGATVKGRTEPLPSPLKMGTLSKPAVGPHSGNVPRRTVLPAKGTAGTKALSNSIGPSSSTLRRANNSVAPPPATQRSHAAPNSLAAKGKRLDGRGPMLTPSPVQRPRVIPNSAVQTGKRPGGGASVRPPANSLREMELRREFLRRRDQFLGEISSDNESDSEEEANSEFDDFIDDSEYVDEEASNEIRRLFKYDPKKYRYIDLMDDRDMEASYGDICREEAKSSRIVETTLNGYMFMSYNCASLLLGNRPSVSIRNKSFEHSVYCCVVCKNYFFQFGTLRSAFAASCKVVSMNAAVVSLVENVVKQLHKFSFDVAKEAIEDFRISSVSLAPVDDALLSLVQCLSLLTTAEKGYVSLSFLGPKGFLRKESGTRSIYNLLRADLLKFSGEPIGLPVSEVHERTVVCHLLRQLYAFVSARISLMNCYEKLTSFSTVKAINVEEIAEMIDQCFQHYAGMFHHPLIGPLQTAFTIECEMLSQLLKCQIHLSSVRFTLSLAALREAQCRLNGWTSEAGLSSPSSPISSWFTFKQSPKQRSLPALLVWFQQFYGLLISKFALYFYEVLARQTSHKEFQSYLAKLPVNYSLRIASFCRRYDASNCFLVVDATELRHGEWNGYKLPSFEQTSTGLENFPIIYSYPLEKPTHLLPSVVMILAENFERLEIQDRICSSQDPFYARKISMVYLQVPTGQLSIA</sequence>
<dbReference type="AlphaFoldDB" id="A0A085NQH0"/>
<dbReference type="EMBL" id="KL367481">
    <property type="protein sequence ID" value="KFD71716.1"/>
    <property type="molecule type" value="Genomic_DNA"/>
</dbReference>
<organism evidence="4">
    <name type="scientific">Trichuris suis</name>
    <name type="common">pig whipworm</name>
    <dbReference type="NCBI Taxonomy" id="68888"/>
    <lineage>
        <taxon>Eukaryota</taxon>
        <taxon>Metazoa</taxon>
        <taxon>Ecdysozoa</taxon>
        <taxon>Nematoda</taxon>
        <taxon>Enoplea</taxon>
        <taxon>Dorylaimia</taxon>
        <taxon>Trichinellida</taxon>
        <taxon>Trichuridae</taxon>
        <taxon>Trichuris</taxon>
    </lineage>
</organism>
<evidence type="ECO:0000256" key="1">
    <source>
        <dbReference type="ARBA" id="ARBA00006461"/>
    </source>
</evidence>
<dbReference type="GO" id="GO:0042149">
    <property type="term" value="P:cellular response to glucose starvation"/>
    <property type="evidence" value="ECO:0007669"/>
    <property type="project" value="TreeGrafter"/>
</dbReference>
<evidence type="ECO:0000256" key="3">
    <source>
        <dbReference type="SAM" id="MobiDB-lite"/>
    </source>
</evidence>
<feature type="region of interest" description="Disordered" evidence="3">
    <location>
        <begin position="546"/>
        <end position="567"/>
    </location>
</feature>
<feature type="compositionally biased region" description="Acidic residues" evidence="3">
    <location>
        <begin position="550"/>
        <end position="567"/>
    </location>
</feature>
<keyword evidence="2" id="KW-0175">Coiled coil</keyword>
<dbReference type="SMART" id="SM00784">
    <property type="entry name" value="SPT2"/>
    <property type="match status" value="1"/>
</dbReference>
<feature type="region of interest" description="Disordered" evidence="3">
    <location>
        <begin position="344"/>
        <end position="528"/>
    </location>
</feature>
<dbReference type="GO" id="GO:0034198">
    <property type="term" value="P:cellular response to amino acid starvation"/>
    <property type="evidence" value="ECO:0007669"/>
    <property type="project" value="TreeGrafter"/>
</dbReference>
<dbReference type="GO" id="GO:0061462">
    <property type="term" value="P:protein localization to lysosome"/>
    <property type="evidence" value="ECO:0007669"/>
    <property type="project" value="TreeGrafter"/>
</dbReference>
<gene>
    <name evidence="4" type="ORF">M514_04280</name>
</gene>
<feature type="compositionally biased region" description="Polar residues" evidence="3">
    <location>
        <begin position="347"/>
        <end position="367"/>
    </location>
</feature>
<dbReference type="InterPro" id="IPR038060">
    <property type="entry name" value="C12orf66-like_central_sf"/>
</dbReference>
<dbReference type="SUPFAM" id="SSF160651">
    <property type="entry name" value="FLJ32549 C-terminal domain-like"/>
    <property type="match status" value="1"/>
</dbReference>
<dbReference type="PANTHER" id="PTHR31581:SF1">
    <property type="entry name" value="KICSTOR SUBUNIT 2"/>
    <property type="match status" value="1"/>
</dbReference>
<feature type="compositionally biased region" description="Low complexity" evidence="3">
    <location>
        <begin position="211"/>
        <end position="232"/>
    </location>
</feature>
<dbReference type="Gene3D" id="1.10.3450.30">
    <property type="match status" value="1"/>
</dbReference>
<dbReference type="Proteomes" id="UP000030758">
    <property type="component" value="Unassembled WGS sequence"/>
</dbReference>
<reference evidence="4" key="1">
    <citation type="journal article" date="2014" name="Nat. Genet.">
        <title>Genome and transcriptome of the porcine whipworm Trichuris suis.</title>
        <authorList>
            <person name="Jex A.R."/>
            <person name="Nejsum P."/>
            <person name="Schwarz E.M."/>
            <person name="Hu L."/>
            <person name="Young N.D."/>
            <person name="Hall R.S."/>
            <person name="Korhonen P.K."/>
            <person name="Liao S."/>
            <person name="Thamsborg S."/>
            <person name="Xia J."/>
            <person name="Xu P."/>
            <person name="Wang S."/>
            <person name="Scheerlinck J.P."/>
            <person name="Hofmann A."/>
            <person name="Sternberg P.W."/>
            <person name="Wang J."/>
            <person name="Gasser R.B."/>
        </authorList>
    </citation>
    <scope>NUCLEOTIDE SEQUENCE [LARGE SCALE GENOMIC DNA]</scope>
    <source>
        <strain evidence="4">DCEP-RM93F</strain>
    </source>
</reference>
<feature type="compositionally biased region" description="Polar residues" evidence="3">
    <location>
        <begin position="444"/>
        <end position="463"/>
    </location>
</feature>
<feature type="region of interest" description="Disordered" evidence="3">
    <location>
        <begin position="207"/>
        <end position="236"/>
    </location>
</feature>
<name>A0A085NQH0_9BILA</name>
<dbReference type="GO" id="GO:1904262">
    <property type="term" value="P:negative regulation of TORC1 signaling"/>
    <property type="evidence" value="ECO:0007669"/>
    <property type="project" value="TreeGrafter"/>
</dbReference>
<evidence type="ECO:0000313" key="4">
    <source>
        <dbReference type="EMBL" id="KFD71716.1"/>
    </source>
</evidence>
<comment type="similarity">
    <text evidence="1">Belongs to the SPT2 family.</text>
</comment>
<dbReference type="Pfam" id="PF09404">
    <property type="entry name" value="C12orf66_like"/>
    <property type="match status" value="1"/>
</dbReference>
<evidence type="ECO:0000256" key="2">
    <source>
        <dbReference type="ARBA" id="ARBA00023054"/>
    </source>
</evidence>
<dbReference type="SUPFAM" id="SSF158548">
    <property type="entry name" value="FLJ32549 domain-like"/>
    <property type="match status" value="1"/>
</dbReference>
<proteinExistence type="inferred from homology"/>
<accession>A0A085NQH0</accession>
<dbReference type="PANTHER" id="PTHR31581">
    <property type="entry name" value="KICSTOR COMPLEX PROTEIN C12ORF66"/>
    <property type="match status" value="1"/>
</dbReference>
<feature type="region of interest" description="Disordered" evidence="3">
    <location>
        <begin position="319"/>
        <end position="338"/>
    </location>
</feature>